<keyword evidence="5" id="KW-0963">Cytoplasm</keyword>
<evidence type="ECO:0000256" key="5">
    <source>
        <dbReference type="ARBA" id="ARBA00022490"/>
    </source>
</evidence>
<dbReference type="PANTHER" id="PTHR33588:SF1">
    <property type="entry name" value="CILIA- AND FLAGELLA-ASSOCIATED PROTEIN 299"/>
    <property type="match status" value="1"/>
</dbReference>
<accession>A0AAD5UJY2</accession>
<dbReference type="PANTHER" id="PTHR33588">
    <property type="entry name" value="CILIA- AND FLAGELLA-ASSOCIATED PROTEIN 299"/>
    <property type="match status" value="1"/>
</dbReference>
<protein>
    <recommendedName>
        <fullName evidence="4">Cilia- and flagella-associated protein 299</fullName>
    </recommendedName>
</protein>
<evidence type="ECO:0000256" key="1">
    <source>
        <dbReference type="ARBA" id="ARBA00003056"/>
    </source>
</evidence>
<organism evidence="7 8">
    <name type="scientific">Boothiomyces macroporosus</name>
    <dbReference type="NCBI Taxonomy" id="261099"/>
    <lineage>
        <taxon>Eukaryota</taxon>
        <taxon>Fungi</taxon>
        <taxon>Fungi incertae sedis</taxon>
        <taxon>Chytridiomycota</taxon>
        <taxon>Chytridiomycota incertae sedis</taxon>
        <taxon>Chytridiomycetes</taxon>
        <taxon>Rhizophydiales</taxon>
        <taxon>Terramycetaceae</taxon>
        <taxon>Boothiomyces</taxon>
    </lineage>
</organism>
<dbReference type="InterPro" id="IPR027887">
    <property type="entry name" value="DUF4464"/>
</dbReference>
<sequence length="115" mass="13074">MAEEVDAANVGDSTVTEFATYEDYLDSQITPIDLFYLEDKELARQLVELGYRGSGEPLKREEFESRKKAAESFRLSKRMTTNVLASYGKDFTDYPFLKALADREEANRSGKLTVN</sequence>
<dbReference type="AlphaFoldDB" id="A0AAD5UJY2"/>
<gene>
    <name evidence="7" type="ORF">HK103_004214</name>
</gene>
<evidence type="ECO:0000256" key="3">
    <source>
        <dbReference type="ARBA" id="ARBA00004496"/>
    </source>
</evidence>
<keyword evidence="6" id="KW-0539">Nucleus</keyword>
<evidence type="ECO:0000256" key="4">
    <source>
        <dbReference type="ARBA" id="ARBA00021436"/>
    </source>
</evidence>
<keyword evidence="8" id="KW-1185">Reference proteome</keyword>
<dbReference type="GO" id="GO:0005737">
    <property type="term" value="C:cytoplasm"/>
    <property type="evidence" value="ECO:0007669"/>
    <property type="project" value="UniProtKB-SubCell"/>
</dbReference>
<proteinExistence type="predicted"/>
<name>A0AAD5UJY2_9FUNG</name>
<comment type="caution">
    <text evidence="7">The sequence shown here is derived from an EMBL/GenBank/DDBJ whole genome shotgun (WGS) entry which is preliminary data.</text>
</comment>
<dbReference type="EMBL" id="JADGKB010000033">
    <property type="protein sequence ID" value="KAJ3257923.1"/>
    <property type="molecule type" value="Genomic_DNA"/>
</dbReference>
<evidence type="ECO:0000313" key="7">
    <source>
        <dbReference type="EMBL" id="KAJ3257923.1"/>
    </source>
</evidence>
<evidence type="ECO:0000256" key="6">
    <source>
        <dbReference type="ARBA" id="ARBA00023242"/>
    </source>
</evidence>
<dbReference type="Pfam" id="PF14713">
    <property type="entry name" value="DUF4464"/>
    <property type="match status" value="1"/>
</dbReference>
<dbReference type="GO" id="GO:0005634">
    <property type="term" value="C:nucleus"/>
    <property type="evidence" value="ECO:0007669"/>
    <property type="project" value="UniProtKB-SubCell"/>
</dbReference>
<evidence type="ECO:0000256" key="2">
    <source>
        <dbReference type="ARBA" id="ARBA00004123"/>
    </source>
</evidence>
<dbReference type="Proteomes" id="UP001210925">
    <property type="component" value="Unassembled WGS sequence"/>
</dbReference>
<comment type="subcellular location">
    <subcellularLocation>
        <location evidence="3">Cytoplasm</location>
    </subcellularLocation>
    <subcellularLocation>
        <location evidence="2">Nucleus</location>
    </subcellularLocation>
</comment>
<comment type="function">
    <text evidence="1">May be involved in spermatogenesis.</text>
</comment>
<reference evidence="7" key="1">
    <citation type="submission" date="2020-05" db="EMBL/GenBank/DDBJ databases">
        <title>Phylogenomic resolution of chytrid fungi.</title>
        <authorList>
            <person name="Stajich J.E."/>
            <person name="Amses K."/>
            <person name="Simmons R."/>
            <person name="Seto K."/>
            <person name="Myers J."/>
            <person name="Bonds A."/>
            <person name="Quandt C.A."/>
            <person name="Barry K."/>
            <person name="Liu P."/>
            <person name="Grigoriev I."/>
            <person name="Longcore J.E."/>
            <person name="James T.Y."/>
        </authorList>
    </citation>
    <scope>NUCLEOTIDE SEQUENCE</scope>
    <source>
        <strain evidence="7">PLAUS21</strain>
    </source>
</reference>
<evidence type="ECO:0000313" key="8">
    <source>
        <dbReference type="Proteomes" id="UP001210925"/>
    </source>
</evidence>